<comment type="caution">
    <text evidence="2">The sequence shown here is derived from an EMBL/GenBank/DDBJ whole genome shotgun (WGS) entry which is preliminary data.</text>
</comment>
<evidence type="ECO:0000256" key="1">
    <source>
        <dbReference type="SAM" id="Phobius"/>
    </source>
</evidence>
<keyword evidence="1" id="KW-1133">Transmembrane helix</keyword>
<keyword evidence="3" id="KW-1185">Reference proteome</keyword>
<organism evidence="2 3">
    <name type="scientific">Furfurilactobacillus milii</name>
    <dbReference type="NCBI Taxonomy" id="2888272"/>
    <lineage>
        <taxon>Bacteria</taxon>
        <taxon>Bacillati</taxon>
        <taxon>Bacillota</taxon>
        <taxon>Bacilli</taxon>
        <taxon>Lactobacillales</taxon>
        <taxon>Lactobacillaceae</taxon>
        <taxon>Furfurilactobacillus</taxon>
    </lineage>
</organism>
<accession>A0ABT6D770</accession>
<dbReference type="RefSeq" id="WP_178942536.1">
    <property type="nucleotide sequence ID" value="NZ_JAIWJF010000006.1"/>
</dbReference>
<protein>
    <recommendedName>
        <fullName evidence="4">RDD domain-containing protein</fullName>
    </recommendedName>
</protein>
<feature type="transmembrane region" description="Helical" evidence="1">
    <location>
        <begin position="36"/>
        <end position="55"/>
    </location>
</feature>
<evidence type="ECO:0000313" key="2">
    <source>
        <dbReference type="EMBL" id="MDF9912994.1"/>
    </source>
</evidence>
<feature type="transmembrane region" description="Helical" evidence="1">
    <location>
        <begin position="12"/>
        <end position="30"/>
    </location>
</feature>
<evidence type="ECO:0008006" key="4">
    <source>
        <dbReference type="Google" id="ProtNLM"/>
    </source>
</evidence>
<proteinExistence type="predicted"/>
<keyword evidence="1" id="KW-0472">Membrane</keyword>
<reference evidence="2" key="1">
    <citation type="submission" date="2022-06" db="EMBL/GenBank/DDBJ databases">
        <title>Antifungal cultures and metabolites of lactic acid bacteria for use in dairy fermentations.</title>
        <authorList>
            <person name="Zhao Z."/>
            <person name="Gaenzle M."/>
        </authorList>
    </citation>
    <scope>NUCLEOTIDE SEQUENCE</scope>
    <source>
        <strain evidence="2">FUA3126</strain>
    </source>
</reference>
<sequence length="165" mass="19001">MINTKKNMLRFALVDTVMGCMFIEFSWHNHLFKPSGGIIAILALFIFIFARNFLLPDGRPVYRMKSLLKIRKNSQSVSNLPNNEREWQLILEADYLSTRVLIILMIFPLIAAILIPEYANISNVSQLISLNIDTVGFIVVCLIALAFLIKEWTMLALYSWFSQNK</sequence>
<dbReference type="EMBL" id="JANDJP010000001">
    <property type="protein sequence ID" value="MDF9912994.1"/>
    <property type="molecule type" value="Genomic_DNA"/>
</dbReference>
<evidence type="ECO:0000313" key="3">
    <source>
        <dbReference type="Proteomes" id="UP001152867"/>
    </source>
</evidence>
<keyword evidence="1" id="KW-0812">Transmembrane</keyword>
<feature type="transmembrane region" description="Helical" evidence="1">
    <location>
        <begin position="95"/>
        <end position="115"/>
    </location>
</feature>
<name>A0ABT6D770_9LACO</name>
<gene>
    <name evidence="2" type="ORF">NNA32_01895</name>
</gene>
<dbReference type="Proteomes" id="UP001152867">
    <property type="component" value="Unassembled WGS sequence"/>
</dbReference>
<feature type="transmembrane region" description="Helical" evidence="1">
    <location>
        <begin position="135"/>
        <end position="161"/>
    </location>
</feature>